<evidence type="ECO:0000313" key="2">
    <source>
        <dbReference type="EMBL" id="RVU55407.1"/>
    </source>
</evidence>
<dbReference type="InterPro" id="IPR025463">
    <property type="entry name" value="DUF4314"/>
</dbReference>
<proteinExistence type="predicted"/>
<dbReference type="OrthoDB" id="9813511at2"/>
<evidence type="ECO:0000313" key="3">
    <source>
        <dbReference type="Proteomes" id="UP000288812"/>
    </source>
</evidence>
<protein>
    <submittedName>
        <fullName evidence="2">DUF4314 domain-containing protein</fullName>
    </submittedName>
</protein>
<dbReference type="Proteomes" id="UP000288812">
    <property type="component" value="Unassembled WGS sequence"/>
</dbReference>
<dbReference type="AlphaFoldDB" id="A0A437S997"/>
<reference evidence="2 3" key="1">
    <citation type="submission" date="2018-11" db="EMBL/GenBank/DDBJ databases">
        <title>Genome sequencing and assembly of Anaerosphaera sp. nov., GS7-6-2.</title>
        <authorList>
            <person name="Rettenmaier R."/>
            <person name="Liebl W."/>
            <person name="Zverlov V."/>
        </authorList>
    </citation>
    <scope>NUCLEOTIDE SEQUENCE [LARGE SCALE GENOMIC DNA]</scope>
    <source>
        <strain evidence="2 3">GS7-6-2</strain>
    </source>
</reference>
<dbReference type="Pfam" id="PF14192">
    <property type="entry name" value="DUF4314"/>
    <property type="match status" value="1"/>
</dbReference>
<comment type="caution">
    <text evidence="2">The sequence shown here is derived from an EMBL/GenBank/DDBJ whole genome shotgun (WGS) entry which is preliminary data.</text>
</comment>
<feature type="domain" description="DUF4314" evidence="1">
    <location>
        <begin position="6"/>
        <end position="72"/>
    </location>
</feature>
<accession>A0A437S997</accession>
<name>A0A437S997_9FIRM</name>
<gene>
    <name evidence="2" type="ORF">EF514_01370</name>
</gene>
<evidence type="ECO:0000259" key="1">
    <source>
        <dbReference type="Pfam" id="PF14192"/>
    </source>
</evidence>
<dbReference type="RefSeq" id="WP_127723064.1">
    <property type="nucleotide sequence ID" value="NZ_RLIH01000002.1"/>
</dbReference>
<organism evidence="2 3">
    <name type="scientific">Anaerosphaera multitolerans</name>
    <dbReference type="NCBI Taxonomy" id="2487351"/>
    <lineage>
        <taxon>Bacteria</taxon>
        <taxon>Bacillati</taxon>
        <taxon>Bacillota</taxon>
        <taxon>Tissierellia</taxon>
        <taxon>Tissierellales</taxon>
        <taxon>Peptoniphilaceae</taxon>
        <taxon>Anaerosphaera</taxon>
    </lineage>
</organism>
<keyword evidence="3" id="KW-1185">Reference proteome</keyword>
<sequence length="74" mass="8186">MRTLNKYTLEGLRQSYPKGARVELLKMDDPQAPPVGTKGTVIAVDDIGSILVNWDNGSGLNVVYGEDLVRRIDR</sequence>
<dbReference type="EMBL" id="RLIH01000002">
    <property type="protein sequence ID" value="RVU55407.1"/>
    <property type="molecule type" value="Genomic_DNA"/>
</dbReference>